<proteinExistence type="predicted"/>
<organism evidence="2 3">
    <name type="scientific">Flavivirga algicola</name>
    <dbReference type="NCBI Taxonomy" id="2729136"/>
    <lineage>
        <taxon>Bacteria</taxon>
        <taxon>Pseudomonadati</taxon>
        <taxon>Bacteroidota</taxon>
        <taxon>Flavobacteriia</taxon>
        <taxon>Flavobacteriales</taxon>
        <taxon>Flavobacteriaceae</taxon>
        <taxon>Flavivirga</taxon>
    </lineage>
</organism>
<dbReference type="NCBIfam" id="TIGR03071">
    <property type="entry name" value="couple_hipA"/>
    <property type="match status" value="1"/>
</dbReference>
<dbReference type="Proteomes" id="UP000746690">
    <property type="component" value="Unassembled WGS sequence"/>
</dbReference>
<dbReference type="Pfam" id="PF13657">
    <property type="entry name" value="Couple_hipA"/>
    <property type="match status" value="1"/>
</dbReference>
<evidence type="ECO:0000313" key="2">
    <source>
        <dbReference type="EMBL" id="NMH89826.1"/>
    </source>
</evidence>
<gene>
    <name evidence="2" type="ORF">HHX25_20160</name>
</gene>
<name>A0ABX1S374_9FLAO</name>
<keyword evidence="2" id="KW-0808">Transferase</keyword>
<feature type="domain" description="HipA N-terminal subdomain 1" evidence="1">
    <location>
        <begin position="5"/>
        <end position="103"/>
    </location>
</feature>
<evidence type="ECO:0000259" key="1">
    <source>
        <dbReference type="Pfam" id="PF13657"/>
    </source>
</evidence>
<evidence type="ECO:0000313" key="3">
    <source>
        <dbReference type="Proteomes" id="UP000746690"/>
    </source>
</evidence>
<comment type="caution">
    <text evidence="2">The sequence shown here is derived from an EMBL/GenBank/DDBJ whole genome shotgun (WGS) entry which is preliminary data.</text>
</comment>
<keyword evidence="3" id="KW-1185">Reference proteome</keyword>
<sequence length="108" mass="12588">MRAAEVLYKNEVSGILSQLDDGSFVFRYTKEWFEADNRPSISLTLPKNRQEYHSEYLFPFFYSMLPEGTNKQIICFEMRVDTNDVFGLLLTTAEYDTIGAVTIRKINK</sequence>
<dbReference type="InterPro" id="IPR017508">
    <property type="entry name" value="HipA_N1"/>
</dbReference>
<dbReference type="EMBL" id="JABBHF010000016">
    <property type="protein sequence ID" value="NMH89826.1"/>
    <property type="molecule type" value="Genomic_DNA"/>
</dbReference>
<protein>
    <submittedName>
        <fullName evidence="2">Phosphatidylinositol kinase</fullName>
    </submittedName>
</protein>
<accession>A0ABX1S374</accession>
<dbReference type="RefSeq" id="WP_169677169.1">
    <property type="nucleotide sequence ID" value="NZ_JABBHF010000016.1"/>
</dbReference>
<dbReference type="GO" id="GO:0016301">
    <property type="term" value="F:kinase activity"/>
    <property type="evidence" value="ECO:0007669"/>
    <property type="project" value="UniProtKB-KW"/>
</dbReference>
<keyword evidence="2" id="KW-0418">Kinase</keyword>
<reference evidence="2 3" key="1">
    <citation type="submission" date="2020-04" db="EMBL/GenBank/DDBJ databases">
        <title>A Flavivirga sp. nov.</title>
        <authorList>
            <person name="Sun X."/>
        </authorList>
    </citation>
    <scope>NUCLEOTIDE SEQUENCE [LARGE SCALE GENOMIC DNA]</scope>
    <source>
        <strain evidence="2 3">Y03</strain>
    </source>
</reference>